<evidence type="ECO:0000313" key="3">
    <source>
        <dbReference type="Proteomes" id="UP000815325"/>
    </source>
</evidence>
<evidence type="ECO:0000313" key="2">
    <source>
        <dbReference type="EMBL" id="KAF5840232.1"/>
    </source>
</evidence>
<reference evidence="2" key="1">
    <citation type="submission" date="2017-08" db="EMBL/GenBank/DDBJ databases">
        <authorList>
            <person name="Polle J.E."/>
            <person name="Barry K."/>
            <person name="Cushman J."/>
            <person name="Schmutz J."/>
            <person name="Tran D."/>
            <person name="Hathwaick L.T."/>
            <person name="Yim W.C."/>
            <person name="Jenkins J."/>
            <person name="Mckie-Krisberg Z.M."/>
            <person name="Prochnik S."/>
            <person name="Lindquist E."/>
            <person name="Dockter R.B."/>
            <person name="Adam C."/>
            <person name="Molina H."/>
            <person name="Bunkerborg J."/>
            <person name="Jin E."/>
            <person name="Buchheim M."/>
            <person name="Magnuson J."/>
        </authorList>
    </citation>
    <scope>NUCLEOTIDE SEQUENCE</scope>
    <source>
        <strain evidence="2">CCAP 19/18</strain>
    </source>
</reference>
<keyword evidence="1" id="KW-0812">Transmembrane</keyword>
<protein>
    <submittedName>
        <fullName evidence="2">Uncharacterized protein</fullName>
    </submittedName>
</protein>
<gene>
    <name evidence="2" type="ORF">DUNSADRAFT_17449</name>
</gene>
<comment type="caution">
    <text evidence="2">The sequence shown here is derived from an EMBL/GenBank/DDBJ whole genome shotgun (WGS) entry which is preliminary data.</text>
</comment>
<keyword evidence="3" id="KW-1185">Reference proteome</keyword>
<dbReference type="EMBL" id="MU069520">
    <property type="protein sequence ID" value="KAF5840232.1"/>
    <property type="molecule type" value="Genomic_DNA"/>
</dbReference>
<name>A0ABQ7H042_DUNSA</name>
<sequence>MAADAMKAHAEVTDNFPCAQRLLSHKLMLHPHVVHSGGGAWFGYYVANKPHTYWYLVQELGKSAADLGAKAEEVAVWAAAEHLLVCDPKSWKPWWRAWRGCSSSCKQGCRSHQLGASQYGLKYQHNLRTAPTFHPNPGRRSIFGFHMRERIPGMMTQWSSMTLRLTCLQRRFDQNTLLCLCFLLIIAKWLYFLSLLLTHWYA</sequence>
<feature type="transmembrane region" description="Helical" evidence="1">
    <location>
        <begin position="177"/>
        <end position="201"/>
    </location>
</feature>
<keyword evidence="1" id="KW-1133">Transmembrane helix</keyword>
<accession>A0ABQ7H042</accession>
<dbReference type="Proteomes" id="UP000815325">
    <property type="component" value="Unassembled WGS sequence"/>
</dbReference>
<proteinExistence type="predicted"/>
<organism evidence="2 3">
    <name type="scientific">Dunaliella salina</name>
    <name type="common">Green alga</name>
    <name type="synonym">Protococcus salinus</name>
    <dbReference type="NCBI Taxonomy" id="3046"/>
    <lineage>
        <taxon>Eukaryota</taxon>
        <taxon>Viridiplantae</taxon>
        <taxon>Chlorophyta</taxon>
        <taxon>core chlorophytes</taxon>
        <taxon>Chlorophyceae</taxon>
        <taxon>CS clade</taxon>
        <taxon>Chlamydomonadales</taxon>
        <taxon>Dunaliellaceae</taxon>
        <taxon>Dunaliella</taxon>
    </lineage>
</organism>
<evidence type="ECO:0000256" key="1">
    <source>
        <dbReference type="SAM" id="Phobius"/>
    </source>
</evidence>
<keyword evidence="1" id="KW-0472">Membrane</keyword>